<evidence type="ECO:0000313" key="1">
    <source>
        <dbReference type="EMBL" id="CAK0890739.1"/>
    </source>
</evidence>
<feature type="non-terminal residue" evidence="1">
    <location>
        <position position="132"/>
    </location>
</feature>
<proteinExistence type="predicted"/>
<sequence length="132" mass="14728">MMKDTVRQLQELCQALGDQLPADSMETTRGSGKMFLLKAQDPLKHDLVFRSLTENEQAYARGQRDAPVEHSLLVPLLSFYEHGDEVWAVMPSTKMNVGSVGIEHKSYDIVGLPNDPRNKDWLGGCLRGCLAI</sequence>
<keyword evidence="2" id="KW-1185">Reference proteome</keyword>
<organism evidence="1 2">
    <name type="scientific">Prorocentrum cordatum</name>
    <dbReference type="NCBI Taxonomy" id="2364126"/>
    <lineage>
        <taxon>Eukaryota</taxon>
        <taxon>Sar</taxon>
        <taxon>Alveolata</taxon>
        <taxon>Dinophyceae</taxon>
        <taxon>Prorocentrales</taxon>
        <taxon>Prorocentraceae</taxon>
        <taxon>Prorocentrum</taxon>
    </lineage>
</organism>
<reference evidence="1" key="1">
    <citation type="submission" date="2023-10" db="EMBL/GenBank/DDBJ databases">
        <authorList>
            <person name="Chen Y."/>
            <person name="Shah S."/>
            <person name="Dougan E. K."/>
            <person name="Thang M."/>
            <person name="Chan C."/>
        </authorList>
    </citation>
    <scope>NUCLEOTIDE SEQUENCE [LARGE SCALE GENOMIC DNA]</scope>
</reference>
<evidence type="ECO:0000313" key="2">
    <source>
        <dbReference type="Proteomes" id="UP001189429"/>
    </source>
</evidence>
<accession>A0ABN9WZ67</accession>
<dbReference type="Proteomes" id="UP001189429">
    <property type="component" value="Unassembled WGS sequence"/>
</dbReference>
<name>A0ABN9WZ67_9DINO</name>
<protein>
    <submittedName>
        <fullName evidence="1">Uncharacterized protein</fullName>
    </submittedName>
</protein>
<comment type="caution">
    <text evidence="1">The sequence shown here is derived from an EMBL/GenBank/DDBJ whole genome shotgun (WGS) entry which is preliminary data.</text>
</comment>
<dbReference type="EMBL" id="CAUYUJ010019386">
    <property type="protein sequence ID" value="CAK0890739.1"/>
    <property type="molecule type" value="Genomic_DNA"/>
</dbReference>
<gene>
    <name evidence="1" type="ORF">PCOR1329_LOCUS70851</name>
</gene>